<name>A0A080M0H5_9PROT</name>
<evidence type="ECO:0000313" key="3">
    <source>
        <dbReference type="Proteomes" id="UP000021315"/>
    </source>
</evidence>
<reference evidence="2" key="1">
    <citation type="submission" date="2014-02" db="EMBL/GenBank/DDBJ databases">
        <title>Expanding our view of genomic diversity in Candidatus Accumulibacter clades.</title>
        <authorList>
            <person name="Skennerton C.T."/>
            <person name="Barr J.J."/>
            <person name="Slater F.R."/>
            <person name="Bond P.L."/>
            <person name="Tyson G.W."/>
        </authorList>
    </citation>
    <scope>NUCLEOTIDE SEQUENCE [LARGE SCALE GENOMIC DNA]</scope>
</reference>
<sequence length="66" mass="7398">MRIIAFLTDGDAIRDILTHLGEPTSPPRRMPARGPPLWDRVEAPVGEKDPPGEPVPEVEFDPRISW</sequence>
<dbReference type="RefSeq" id="WP_034953599.1">
    <property type="nucleotide sequence ID" value="NZ_JDST02000132.1"/>
</dbReference>
<dbReference type="Proteomes" id="UP000021315">
    <property type="component" value="Unassembled WGS sequence"/>
</dbReference>
<dbReference type="EMBL" id="JDST02000132">
    <property type="protein sequence ID" value="KFB74767.1"/>
    <property type="molecule type" value="Genomic_DNA"/>
</dbReference>
<gene>
    <name evidence="2" type="ORF">AW06_004292</name>
</gene>
<dbReference type="STRING" id="1453999.AW06_004292"/>
<protein>
    <submittedName>
        <fullName evidence="2">Uncharacterized protein</fullName>
    </submittedName>
</protein>
<organism evidence="2 3">
    <name type="scientific">Candidatus Accumulibacter cognatus</name>
    <dbReference type="NCBI Taxonomy" id="2954383"/>
    <lineage>
        <taxon>Bacteria</taxon>
        <taxon>Pseudomonadati</taxon>
        <taxon>Pseudomonadota</taxon>
        <taxon>Betaproteobacteria</taxon>
        <taxon>Candidatus Accumulibacter</taxon>
    </lineage>
</organism>
<feature type="region of interest" description="Disordered" evidence="1">
    <location>
        <begin position="19"/>
        <end position="66"/>
    </location>
</feature>
<comment type="caution">
    <text evidence="2">The sequence shown here is derived from an EMBL/GenBank/DDBJ whole genome shotgun (WGS) entry which is preliminary data.</text>
</comment>
<proteinExistence type="predicted"/>
<accession>A0A080M0H5</accession>
<feature type="compositionally biased region" description="Basic and acidic residues" evidence="1">
    <location>
        <begin position="39"/>
        <end position="51"/>
    </location>
</feature>
<evidence type="ECO:0000313" key="2">
    <source>
        <dbReference type="EMBL" id="KFB74767.1"/>
    </source>
</evidence>
<dbReference type="AlphaFoldDB" id="A0A080M0H5"/>
<evidence type="ECO:0000256" key="1">
    <source>
        <dbReference type="SAM" id="MobiDB-lite"/>
    </source>
</evidence>
<keyword evidence="3" id="KW-1185">Reference proteome</keyword>